<evidence type="ECO:0000256" key="4">
    <source>
        <dbReference type="ARBA" id="ARBA00023134"/>
    </source>
</evidence>
<evidence type="ECO:0000256" key="1">
    <source>
        <dbReference type="ARBA" id="ARBA00004370"/>
    </source>
</evidence>
<keyword evidence="2" id="KW-0547">Nucleotide-binding</keyword>
<dbReference type="EMBL" id="CP072793">
    <property type="protein sequence ID" value="QTR53669.1"/>
    <property type="molecule type" value="Genomic_DNA"/>
</dbReference>
<gene>
    <name evidence="7" type="ORF">J9260_00835</name>
</gene>
<dbReference type="Gene3D" id="3.40.50.300">
    <property type="entry name" value="P-loop containing nucleotide triphosphate hydrolases"/>
    <property type="match status" value="1"/>
</dbReference>
<dbReference type="PANTHER" id="PTHR10465:SF0">
    <property type="entry name" value="SARCALUMENIN"/>
    <property type="match status" value="1"/>
</dbReference>
<feature type="domain" description="Dynamin N-terminal" evidence="6">
    <location>
        <begin position="78"/>
        <end position="249"/>
    </location>
</feature>
<dbReference type="InterPro" id="IPR027417">
    <property type="entry name" value="P-loop_NTPase"/>
</dbReference>
<evidence type="ECO:0000256" key="3">
    <source>
        <dbReference type="ARBA" id="ARBA00022801"/>
    </source>
</evidence>
<protein>
    <submittedName>
        <fullName evidence="7">Dynamin family protein</fullName>
    </submittedName>
</protein>
<accession>A0A975FA12</accession>
<dbReference type="Proteomes" id="UP000672009">
    <property type="component" value="Chromosome"/>
</dbReference>
<name>A0A975FA12_9GAMM</name>
<dbReference type="AlphaFoldDB" id="A0A975FA12"/>
<keyword evidence="5" id="KW-0472">Membrane</keyword>
<evidence type="ECO:0000313" key="7">
    <source>
        <dbReference type="EMBL" id="QTR53669.1"/>
    </source>
</evidence>
<sequence length="786" mass="90171">MFLEKNEPEQLVSDKSEGVFATVRSKALRMREIWQNIYQEFQKSDSRYTDELKAHNTHFEQALDKLLADLTTPMLTLATTGTTSSGKSTLVNLLCGADIMPRMAGEMSAGIVTIKHSSKRQRHLKIQSTENATWDCGEWQDLNDNEIREKLTSTMDSFNRAKQHVDLSSPIIELTYPIACFFPYAGLLNLSDLPENTQFQIIDLPGKRNQDDQINSSVIQHCRQALSIVTYDMAQTDEKLRQSLMEEVLDQVKLMGGSPARMLFALNRIDVFSKDYDWQRREQEAVNQTIEEIKQIIHERLPEHRQSLERLSYGKLSSLPALLAWQIKTTENNNKTSAAEQINDHFAFMIPEKIKEDLPRSVKKWNDVEYGNISNAIWNSSYANDFYALLGQHIHDNFSKLVITPTLIAFEDRTMVILNDIINSCNAKIDIMTNGYEIVEQNLRTDHEAILAILESSYTELMQPIENLPSVGENEMKELRNIINSTKNHQGFYQTLPEGTLSPLYTASEEINRWLSGALEGAMQSLKQGKINFSGTQADYLSSKHQDRLSVICKNLMGKGYTTEIANRGTIITSIENKTEEMDRLKKGLSDFSGKLSSLLHDIYIEKSKRENHRIRESLESTIFNFFEYLNKKIKEGSIGLAIKIPSLILQDIAFNNALHINLTNDLTKDKPSSRRNPWRLWTMTQSVIYTDIPSTAKLHEEYIKNLNAIEKNSVKSCVEITKKYLEEIEVKMTRYIDATMDDLGEKYETAFDEIQKDYSTNIDYWEKLKIKPNELMNILQNIKAA</sequence>
<organism evidence="7 8">
    <name type="scientific">Thiothrix unzii</name>
    <dbReference type="NCBI Taxonomy" id="111769"/>
    <lineage>
        <taxon>Bacteria</taxon>
        <taxon>Pseudomonadati</taxon>
        <taxon>Pseudomonadota</taxon>
        <taxon>Gammaproteobacteria</taxon>
        <taxon>Thiotrichales</taxon>
        <taxon>Thiotrichaceae</taxon>
        <taxon>Thiothrix</taxon>
    </lineage>
</organism>
<dbReference type="SUPFAM" id="SSF52540">
    <property type="entry name" value="P-loop containing nucleoside triphosphate hydrolases"/>
    <property type="match status" value="1"/>
</dbReference>
<dbReference type="PANTHER" id="PTHR10465">
    <property type="entry name" value="TRANSMEMBRANE GTPASE FZO1"/>
    <property type="match status" value="1"/>
</dbReference>
<keyword evidence="3" id="KW-0378">Hydrolase</keyword>
<evidence type="ECO:0000259" key="6">
    <source>
        <dbReference type="Pfam" id="PF00350"/>
    </source>
</evidence>
<evidence type="ECO:0000256" key="5">
    <source>
        <dbReference type="ARBA" id="ARBA00023136"/>
    </source>
</evidence>
<comment type="subcellular location">
    <subcellularLocation>
        <location evidence="1">Membrane</location>
    </subcellularLocation>
</comment>
<dbReference type="GO" id="GO:0008053">
    <property type="term" value="P:mitochondrial fusion"/>
    <property type="evidence" value="ECO:0007669"/>
    <property type="project" value="TreeGrafter"/>
</dbReference>
<evidence type="ECO:0000313" key="8">
    <source>
        <dbReference type="Proteomes" id="UP000672009"/>
    </source>
</evidence>
<evidence type="ECO:0000256" key="2">
    <source>
        <dbReference type="ARBA" id="ARBA00022741"/>
    </source>
</evidence>
<proteinExistence type="predicted"/>
<dbReference type="RefSeq" id="WP_210219179.1">
    <property type="nucleotide sequence ID" value="NZ_CP072793.1"/>
</dbReference>
<reference evidence="7" key="1">
    <citation type="submission" date="2021-04" db="EMBL/GenBank/DDBJ databases">
        <title>Genomics, taxonomy and metabolism of representatives of sulfur bacteria of the genus Thiothrix: Thiothrix fructosivorans QT, Thiothrix unzii A1T and three new species, Thiothrix subterranea sp. nov., Thiothrix litoralis sp. nov. and 'Candidatus Thiothrix anitrata' sp. nov.</title>
        <authorList>
            <person name="Ravin N.V."/>
            <person name="Smolyakov D."/>
            <person name="Rudenko T.S."/>
            <person name="Mardanov A.V."/>
            <person name="Beletsky A.V."/>
            <person name="Markov N.D."/>
            <person name="Fomenkov A.I."/>
            <person name="Roberts R.J."/>
            <person name="Karnachuk O.V."/>
            <person name="Novikov A."/>
            <person name="Grabovich M.Y."/>
        </authorList>
    </citation>
    <scope>NUCLEOTIDE SEQUENCE</scope>
    <source>
        <strain evidence="7">A1</strain>
    </source>
</reference>
<dbReference type="KEGG" id="tun:J9260_00835"/>
<dbReference type="InterPro" id="IPR027094">
    <property type="entry name" value="Mitofusin_fam"/>
</dbReference>
<dbReference type="GO" id="GO:0003924">
    <property type="term" value="F:GTPase activity"/>
    <property type="evidence" value="ECO:0007669"/>
    <property type="project" value="InterPro"/>
</dbReference>
<dbReference type="GO" id="GO:0005525">
    <property type="term" value="F:GTP binding"/>
    <property type="evidence" value="ECO:0007669"/>
    <property type="project" value="UniProtKB-KW"/>
</dbReference>
<dbReference type="Pfam" id="PF00350">
    <property type="entry name" value="Dynamin_N"/>
    <property type="match status" value="1"/>
</dbReference>
<keyword evidence="4" id="KW-0342">GTP-binding</keyword>
<keyword evidence="8" id="KW-1185">Reference proteome</keyword>
<dbReference type="GO" id="GO:0016020">
    <property type="term" value="C:membrane"/>
    <property type="evidence" value="ECO:0007669"/>
    <property type="project" value="UniProtKB-SubCell"/>
</dbReference>
<dbReference type="InterPro" id="IPR045063">
    <property type="entry name" value="Dynamin_N"/>
</dbReference>